<keyword evidence="2" id="KW-0175">Coiled coil</keyword>
<evidence type="ECO:0000256" key="1">
    <source>
        <dbReference type="ARBA" id="ARBA00043985"/>
    </source>
</evidence>
<comment type="similarity">
    <text evidence="1">Belongs to the PspA/Vipp/IM30 family.</text>
</comment>
<proteinExistence type="inferred from homology"/>
<dbReference type="EMBL" id="JBHUME010000016">
    <property type="protein sequence ID" value="MFD2615162.1"/>
    <property type="molecule type" value="Genomic_DNA"/>
</dbReference>
<dbReference type="RefSeq" id="WP_377606798.1">
    <property type="nucleotide sequence ID" value="NZ_JBHUME010000016.1"/>
</dbReference>
<evidence type="ECO:0000256" key="3">
    <source>
        <dbReference type="SAM" id="MobiDB-lite"/>
    </source>
</evidence>
<organism evidence="4 5">
    <name type="scientific">Paenibacillus gansuensis</name>
    <dbReference type="NCBI Taxonomy" id="306542"/>
    <lineage>
        <taxon>Bacteria</taxon>
        <taxon>Bacillati</taxon>
        <taxon>Bacillota</taxon>
        <taxon>Bacilli</taxon>
        <taxon>Bacillales</taxon>
        <taxon>Paenibacillaceae</taxon>
        <taxon>Paenibacillus</taxon>
    </lineage>
</organism>
<evidence type="ECO:0000313" key="4">
    <source>
        <dbReference type="EMBL" id="MFD2615162.1"/>
    </source>
</evidence>
<dbReference type="PANTHER" id="PTHR31088:SF6">
    <property type="entry name" value="PHAGE SHOCK PROTEIN A"/>
    <property type="match status" value="1"/>
</dbReference>
<sequence length="249" mass="27807">MGVFKRIKEMTVASMHEVLDKVEDPVVMLNQYLRDMESEIHQAELTVAKQMANERKLKHRADEAARLSGEREQLAGQALAEGNEAAARALLEEKLGYDQKSAEYGTLHIQSKDQAEALVAQLHEMKEEYYRLRNKRTELATRAQVAKAQKQMSQITNVNTIESGNAARGFHRMEEKIMQLEAEAEVSRSVSGYVRSAAGVNSASTGSNPALDLKLDDELRRLKGKLDGSEAETASPAHETVRLEEEEVK</sequence>
<evidence type="ECO:0000313" key="5">
    <source>
        <dbReference type="Proteomes" id="UP001597541"/>
    </source>
</evidence>
<feature type="region of interest" description="Disordered" evidence="3">
    <location>
        <begin position="224"/>
        <end position="249"/>
    </location>
</feature>
<protein>
    <submittedName>
        <fullName evidence="4">PspA/IM30 family protein</fullName>
    </submittedName>
</protein>
<dbReference type="Proteomes" id="UP001597541">
    <property type="component" value="Unassembled WGS sequence"/>
</dbReference>
<dbReference type="InterPro" id="IPR007157">
    <property type="entry name" value="PspA_VIPP1"/>
</dbReference>
<name>A0ABW5PM56_9BACL</name>
<dbReference type="PANTHER" id="PTHR31088">
    <property type="entry name" value="MEMBRANE-ASSOCIATED PROTEIN VIPP1, CHLOROPLASTIC"/>
    <property type="match status" value="1"/>
</dbReference>
<feature type="coiled-coil region" evidence="2">
    <location>
        <begin position="108"/>
        <end position="142"/>
    </location>
</feature>
<reference evidence="5" key="1">
    <citation type="journal article" date="2019" name="Int. J. Syst. Evol. Microbiol.">
        <title>The Global Catalogue of Microorganisms (GCM) 10K type strain sequencing project: providing services to taxonomists for standard genome sequencing and annotation.</title>
        <authorList>
            <consortium name="The Broad Institute Genomics Platform"/>
            <consortium name="The Broad Institute Genome Sequencing Center for Infectious Disease"/>
            <person name="Wu L."/>
            <person name="Ma J."/>
        </authorList>
    </citation>
    <scope>NUCLEOTIDE SEQUENCE [LARGE SCALE GENOMIC DNA]</scope>
    <source>
        <strain evidence="5">KCTC 3950</strain>
    </source>
</reference>
<gene>
    <name evidence="4" type="ORF">ACFSUF_22335</name>
</gene>
<accession>A0ABW5PM56</accession>
<dbReference type="Pfam" id="PF04012">
    <property type="entry name" value="PspA_IM30"/>
    <property type="match status" value="1"/>
</dbReference>
<evidence type="ECO:0000256" key="2">
    <source>
        <dbReference type="SAM" id="Coils"/>
    </source>
</evidence>
<feature type="compositionally biased region" description="Basic and acidic residues" evidence="3">
    <location>
        <begin position="239"/>
        <end position="249"/>
    </location>
</feature>
<keyword evidence="5" id="KW-1185">Reference proteome</keyword>
<comment type="caution">
    <text evidence="4">The sequence shown here is derived from an EMBL/GenBank/DDBJ whole genome shotgun (WGS) entry which is preliminary data.</text>
</comment>